<feature type="domain" description="SH3" evidence="16">
    <location>
        <begin position="1"/>
        <end position="61"/>
    </location>
</feature>
<evidence type="ECO:0000256" key="10">
    <source>
        <dbReference type="ARBA" id="ARBA00023306"/>
    </source>
</evidence>
<evidence type="ECO:0000256" key="13">
    <source>
        <dbReference type="PIRSR" id="PIRSR027744-1"/>
    </source>
</evidence>
<dbReference type="GO" id="GO:0070062">
    <property type="term" value="C:extracellular exosome"/>
    <property type="evidence" value="ECO:0007669"/>
    <property type="project" value="Ensembl"/>
</dbReference>
<dbReference type="Pfam" id="PF14604">
    <property type="entry name" value="SH3_9"/>
    <property type="match status" value="1"/>
</dbReference>
<feature type="binding site" evidence="13">
    <location>
        <position position="302"/>
    </location>
    <ligand>
        <name>a 1,2-diacyl-sn-glycero-3-phospho-(1D-myo-inositol-4,5-bisphosphate)</name>
        <dbReference type="ChEBI" id="CHEBI:58456"/>
    </ligand>
</feature>
<dbReference type="InParanoid" id="G1TIK7"/>
<reference evidence="18 19" key="1">
    <citation type="journal article" date="2011" name="Nature">
        <title>A high-resolution map of human evolutionary constraint using 29 mammals.</title>
        <authorList>
            <person name="Lindblad-Toh K."/>
            <person name="Garber M."/>
            <person name="Zuk O."/>
            <person name="Lin M.F."/>
            <person name="Parker B.J."/>
            <person name="Washietl S."/>
            <person name="Kheradpour P."/>
            <person name="Ernst J."/>
            <person name="Jordan G."/>
            <person name="Mauceli E."/>
            <person name="Ward L.D."/>
            <person name="Lowe C.B."/>
            <person name="Holloway A.K."/>
            <person name="Clamp M."/>
            <person name="Gnerre S."/>
            <person name="Alfoldi J."/>
            <person name="Beal K."/>
            <person name="Chang J."/>
            <person name="Clawson H."/>
            <person name="Cuff J."/>
            <person name="Di Palma F."/>
            <person name="Fitzgerald S."/>
            <person name="Flicek P."/>
            <person name="Guttman M."/>
            <person name="Hubisz M.J."/>
            <person name="Jaffe D.B."/>
            <person name="Jungreis I."/>
            <person name="Kent W.J."/>
            <person name="Kostka D."/>
            <person name="Lara M."/>
            <person name="Martins A.L."/>
            <person name="Massingham T."/>
            <person name="Moltke I."/>
            <person name="Raney B.J."/>
            <person name="Rasmussen M.D."/>
            <person name="Robinson J."/>
            <person name="Stark A."/>
            <person name="Vilella A.J."/>
            <person name="Wen J."/>
            <person name="Xie X."/>
            <person name="Zody M.C."/>
            <person name="Baldwin J."/>
            <person name="Bloom T."/>
            <person name="Chin C.W."/>
            <person name="Heiman D."/>
            <person name="Nicol R."/>
            <person name="Nusbaum C."/>
            <person name="Young S."/>
            <person name="Wilkinson J."/>
            <person name="Worley K.C."/>
            <person name="Kovar C.L."/>
            <person name="Muzny D.M."/>
            <person name="Gibbs R.A."/>
            <person name="Cree A."/>
            <person name="Dihn H.H."/>
            <person name="Fowler G."/>
            <person name="Jhangiani S."/>
            <person name="Joshi V."/>
            <person name="Lee S."/>
            <person name="Lewis L.R."/>
            <person name="Nazareth L.V."/>
            <person name="Okwuonu G."/>
            <person name="Santibanez J."/>
            <person name="Warren W.C."/>
            <person name="Mardis E.R."/>
            <person name="Weinstock G.M."/>
            <person name="Wilson R.K."/>
            <person name="Delehaunty K."/>
            <person name="Dooling D."/>
            <person name="Fronik C."/>
            <person name="Fulton L."/>
            <person name="Fulton B."/>
            <person name="Graves T."/>
            <person name="Minx P."/>
            <person name="Sodergren E."/>
            <person name="Birney E."/>
            <person name="Margulies E.H."/>
            <person name="Herrero J."/>
            <person name="Green E.D."/>
            <person name="Haussler D."/>
            <person name="Siepel A."/>
            <person name="Goldman N."/>
            <person name="Pollard K.S."/>
            <person name="Pedersen J.S."/>
            <person name="Lander E.S."/>
            <person name="Kellis M."/>
        </authorList>
    </citation>
    <scope>NUCLEOTIDE SEQUENCE [LARGE SCALE GENOMIC DNA]</scope>
    <source>
        <strain evidence="18 19">Thorbecke inbred</strain>
    </source>
</reference>
<dbReference type="CDD" id="cd07670">
    <property type="entry name" value="BAR_SNX18"/>
    <property type="match status" value="1"/>
</dbReference>
<gene>
    <name evidence="18" type="primary">SNX18</name>
</gene>
<dbReference type="InterPro" id="IPR036871">
    <property type="entry name" value="PX_dom_sf"/>
</dbReference>
<evidence type="ECO:0000259" key="17">
    <source>
        <dbReference type="PROSITE" id="PS50195"/>
    </source>
</evidence>
<evidence type="ECO:0000259" key="16">
    <source>
        <dbReference type="PROSITE" id="PS50002"/>
    </source>
</evidence>
<dbReference type="GO" id="GO:0030136">
    <property type="term" value="C:clathrin-coated vesicle"/>
    <property type="evidence" value="ECO:0007669"/>
    <property type="project" value="Ensembl"/>
</dbReference>
<keyword evidence="7" id="KW-0498">Mitosis</keyword>
<dbReference type="PANTHER" id="PTHR45827">
    <property type="entry name" value="SORTING NEXIN"/>
    <property type="match status" value="1"/>
</dbReference>
<dbReference type="Gene3D" id="2.30.30.40">
    <property type="entry name" value="SH3 Domains"/>
    <property type="match status" value="1"/>
</dbReference>
<dbReference type="CDD" id="cd07286">
    <property type="entry name" value="PX_SNX18"/>
    <property type="match status" value="1"/>
</dbReference>
<evidence type="ECO:0000256" key="11">
    <source>
        <dbReference type="ARBA" id="ARBA00023329"/>
    </source>
</evidence>
<dbReference type="SUPFAM" id="SSF50044">
    <property type="entry name" value="SH3-domain"/>
    <property type="match status" value="1"/>
</dbReference>
<evidence type="ECO:0000256" key="1">
    <source>
        <dbReference type="ARBA" id="ARBA00004180"/>
    </source>
</evidence>
<evidence type="ECO:0000256" key="6">
    <source>
        <dbReference type="ARBA" id="ARBA00022618"/>
    </source>
</evidence>
<evidence type="ECO:0000256" key="3">
    <source>
        <dbReference type="ARBA" id="ARBA00022443"/>
    </source>
</evidence>
<dbReference type="Pfam" id="PF10456">
    <property type="entry name" value="BAR_3_WASP_bdg"/>
    <property type="match status" value="1"/>
</dbReference>
<dbReference type="InterPro" id="IPR001452">
    <property type="entry name" value="SH3_domain"/>
</dbReference>
<comment type="subcellular location">
    <subcellularLocation>
        <location evidence="1">Cytoplasmic vesicle membrane</location>
        <topology evidence="1">Peripheral membrane protein</topology>
        <orientation evidence="1">Cytoplasmic side</orientation>
    </subcellularLocation>
</comment>
<dbReference type="InterPro" id="IPR014536">
    <property type="entry name" value="Snx9_fam"/>
</dbReference>
<dbReference type="AlphaFoldDB" id="G1TIK7"/>
<dbReference type="GO" id="GO:0000281">
    <property type="term" value="P:mitotic cytokinesis"/>
    <property type="evidence" value="ECO:0007669"/>
    <property type="project" value="Ensembl"/>
</dbReference>
<dbReference type="GO" id="GO:0009898">
    <property type="term" value="C:cytoplasmic side of plasma membrane"/>
    <property type="evidence" value="ECO:0007669"/>
    <property type="project" value="Ensembl"/>
</dbReference>
<comment type="similarity">
    <text evidence="2 12">Belongs to the sorting nexin family.</text>
</comment>
<dbReference type="GO" id="GO:0036089">
    <property type="term" value="P:cleavage furrow formation"/>
    <property type="evidence" value="ECO:0007669"/>
    <property type="project" value="Ensembl"/>
</dbReference>
<dbReference type="STRING" id="9986.ENSOCUP00000016778"/>
<reference evidence="18" key="3">
    <citation type="submission" date="2025-09" db="UniProtKB">
        <authorList>
            <consortium name="Ensembl"/>
        </authorList>
    </citation>
    <scope>IDENTIFICATION</scope>
    <source>
        <strain evidence="18">Thorbecke</strain>
    </source>
</reference>
<evidence type="ECO:0000256" key="15">
    <source>
        <dbReference type="SAM" id="MobiDB-lite"/>
    </source>
</evidence>
<name>G1TIK7_RABIT</name>
<evidence type="ECO:0000313" key="19">
    <source>
        <dbReference type="Proteomes" id="UP000001811"/>
    </source>
</evidence>
<dbReference type="GO" id="GO:0097320">
    <property type="term" value="P:plasma membrane tubulation"/>
    <property type="evidence" value="ECO:0007669"/>
    <property type="project" value="TreeGrafter"/>
</dbReference>
<dbReference type="PROSITE" id="PS50195">
    <property type="entry name" value="PX"/>
    <property type="match status" value="1"/>
</dbReference>
<dbReference type="EMBL" id="AAGW02030794">
    <property type="status" value="NOT_ANNOTATED_CDS"/>
    <property type="molecule type" value="Genomic_DNA"/>
</dbReference>
<dbReference type="InterPro" id="IPR035557">
    <property type="entry name" value="SNX18_SH3"/>
</dbReference>
<dbReference type="SMART" id="SM00326">
    <property type="entry name" value="SH3"/>
    <property type="match status" value="1"/>
</dbReference>
<evidence type="ECO:0000256" key="9">
    <source>
        <dbReference type="ARBA" id="ARBA00023136"/>
    </source>
</evidence>
<evidence type="ECO:0000313" key="18">
    <source>
        <dbReference type="Ensembl" id="ENSOCUP00000016778.3"/>
    </source>
</evidence>
<dbReference type="eggNOG" id="KOG2528">
    <property type="taxonomic scope" value="Eukaryota"/>
</dbReference>
<evidence type="ECO:0000256" key="7">
    <source>
        <dbReference type="ARBA" id="ARBA00022776"/>
    </source>
</evidence>
<evidence type="ECO:0000256" key="12">
    <source>
        <dbReference type="PIRNR" id="PIRNR027744"/>
    </source>
</evidence>
<dbReference type="FunCoup" id="G1TIK7">
    <property type="interactions" value="796"/>
</dbReference>
<dbReference type="EMBL" id="AAGW02030793">
    <property type="status" value="NOT_ANNOTATED_CDS"/>
    <property type="molecule type" value="Genomic_DNA"/>
</dbReference>
<dbReference type="GO" id="GO:0006897">
    <property type="term" value="P:endocytosis"/>
    <property type="evidence" value="ECO:0007669"/>
    <property type="project" value="UniProtKB-KW"/>
</dbReference>
<feature type="binding site" evidence="13">
    <location>
        <position position="264"/>
    </location>
    <ligand>
        <name>a 1,2-diacyl-sn-glycero-3-phospho-(1D-myo-inositol-4,5-bisphosphate)</name>
        <dbReference type="ChEBI" id="CHEBI:58456"/>
    </ligand>
</feature>
<dbReference type="InterPro" id="IPR001683">
    <property type="entry name" value="PX_dom"/>
</dbReference>
<dbReference type="CDD" id="cd11897">
    <property type="entry name" value="SH3_SNX18"/>
    <property type="match status" value="1"/>
</dbReference>
<keyword evidence="8" id="KW-0653">Protein transport</keyword>
<reference evidence="18" key="2">
    <citation type="submission" date="2025-08" db="UniProtKB">
        <authorList>
            <consortium name="Ensembl"/>
        </authorList>
    </citation>
    <scope>IDENTIFICATION</scope>
    <source>
        <strain evidence="18">Thorbecke</strain>
    </source>
</reference>
<dbReference type="GO" id="GO:0016197">
    <property type="term" value="P:endosomal transport"/>
    <property type="evidence" value="ECO:0007669"/>
    <property type="project" value="Ensembl"/>
</dbReference>
<evidence type="ECO:0000256" key="2">
    <source>
        <dbReference type="ARBA" id="ARBA00010883"/>
    </source>
</evidence>
<dbReference type="Gene3D" id="1.20.1270.60">
    <property type="entry name" value="Arfaptin homology (AH) domain/BAR domain"/>
    <property type="match status" value="1"/>
</dbReference>
<organism evidence="18 19">
    <name type="scientific">Oryctolagus cuniculus</name>
    <name type="common">Rabbit</name>
    <dbReference type="NCBI Taxonomy" id="9986"/>
    <lineage>
        <taxon>Eukaryota</taxon>
        <taxon>Metazoa</taxon>
        <taxon>Chordata</taxon>
        <taxon>Craniata</taxon>
        <taxon>Vertebrata</taxon>
        <taxon>Euteleostomi</taxon>
        <taxon>Mammalia</taxon>
        <taxon>Eutheria</taxon>
        <taxon>Euarchontoglires</taxon>
        <taxon>Glires</taxon>
        <taxon>Lagomorpha</taxon>
        <taxon>Leporidae</taxon>
        <taxon>Oryctolagus</taxon>
    </lineage>
</organism>
<keyword evidence="11 12" id="KW-0968">Cytoplasmic vesicle</keyword>
<keyword evidence="3 14" id="KW-0728">SH3 domain</keyword>
<dbReference type="FunFam" id="1.20.1270.60:FF:000033">
    <property type="entry name" value="Sorting nexin"/>
    <property type="match status" value="1"/>
</dbReference>
<keyword evidence="4" id="KW-0813">Transport</keyword>
<dbReference type="PROSITE" id="PS50002">
    <property type="entry name" value="SH3"/>
    <property type="match status" value="1"/>
</dbReference>
<evidence type="ECO:0000256" key="5">
    <source>
        <dbReference type="ARBA" id="ARBA00022583"/>
    </source>
</evidence>
<dbReference type="Gene3D" id="3.30.1520.10">
    <property type="entry name" value="Phox-like domain"/>
    <property type="match status" value="1"/>
</dbReference>
<dbReference type="FunFam" id="3.30.1520.10:FF:000004">
    <property type="entry name" value="Sorting nexin"/>
    <property type="match status" value="1"/>
</dbReference>
<keyword evidence="10" id="KW-0131">Cell cycle</keyword>
<dbReference type="InterPro" id="IPR027267">
    <property type="entry name" value="AH/BAR_dom_sf"/>
</dbReference>
<dbReference type="InterPro" id="IPR019497">
    <property type="entry name" value="Sorting_nexin_WASP-bd-dom"/>
</dbReference>
<keyword evidence="9 12" id="KW-0472">Membrane</keyword>
<keyword evidence="5" id="KW-0254">Endocytosis</keyword>
<sequence>MALRARALYDFRSENPGEISLREHEVLSLCSEQDIEGWLEGVNSRGDRGLFPASYVQVIRAPEPGPAGDGGPGAPARYANVPPGVFDPLPAAPPASFNRVGSGFPYAGNSPSLNPVLFGYHVVIHKDRKRDFNSLYLDLDGSLSAGGGAAGRYRPVHALRPLAGRARGPGARPAPRVRGQELGHGEPQPQPLLHLRQVGRGGLHGDKLCVVLGPYGPEWQENPYPFQCTIDDPTKQTKFKGMKSYISYKLVPTHTQVPVHRRYKHFDWLYARLAEKFPVISVPHLPEKQATGRFEEDFISKRRKGLIWWMNHMASHPVLAQCDVFQHFLTCPSSTDEKAWKQGKRKAEKDEMVGANFFLTLSTPPAAALDLQEVESKIDGFKCFTKKMDDSALQLNHTANEFARKQVTGFKKEYQKVGQSFRGLSQAFELDQQAFSAGLNQAIAFTGDAYDAIGELFAEQPRQDLDPVMDLLALYQGHLANFPDIIHVQKGALTKVKESRRHVEEGKMEVQKADGIQDRCNTISFATLAEIHHFHQIRVRDFKSQMQHFLQQQIIFFQKVTQKLEEALHKYDSV</sequence>
<dbReference type="PANTHER" id="PTHR45827:SF4">
    <property type="entry name" value="SORTING NEXIN-18"/>
    <property type="match status" value="1"/>
</dbReference>
<dbReference type="SMART" id="SM00312">
    <property type="entry name" value="PX"/>
    <property type="match status" value="1"/>
</dbReference>
<dbReference type="SUPFAM" id="SSF64268">
    <property type="entry name" value="PX domain"/>
    <property type="match status" value="1"/>
</dbReference>
<evidence type="ECO:0000256" key="14">
    <source>
        <dbReference type="PROSITE-ProRule" id="PRU00192"/>
    </source>
</evidence>
<dbReference type="GeneTree" id="ENSGT00940000157724"/>
<accession>G1TIK7</accession>
<proteinExistence type="inferred from homology"/>
<evidence type="ECO:0000256" key="8">
    <source>
        <dbReference type="ARBA" id="ARBA00022927"/>
    </source>
</evidence>
<evidence type="ECO:0000256" key="4">
    <source>
        <dbReference type="ARBA" id="ARBA00022448"/>
    </source>
</evidence>
<dbReference type="Proteomes" id="UP000001811">
    <property type="component" value="Chromosome 11"/>
</dbReference>
<dbReference type="GO" id="GO:2000786">
    <property type="term" value="P:positive regulation of autophagosome assembly"/>
    <property type="evidence" value="ECO:0007669"/>
    <property type="project" value="Ensembl"/>
</dbReference>
<dbReference type="InterPro" id="IPR036028">
    <property type="entry name" value="SH3-like_dom_sf"/>
</dbReference>
<dbReference type="Ensembl" id="ENSOCUT00000009828.4">
    <property type="protein sequence ID" value="ENSOCUP00000016778.3"/>
    <property type="gene ID" value="ENSOCUG00000009831.4"/>
</dbReference>
<feature type="region of interest" description="Disordered" evidence="15">
    <location>
        <begin position="163"/>
        <end position="190"/>
    </location>
</feature>
<dbReference type="GO" id="GO:0055038">
    <property type="term" value="C:recycling endosome membrane"/>
    <property type="evidence" value="ECO:0007669"/>
    <property type="project" value="Ensembl"/>
</dbReference>
<dbReference type="GO" id="GO:0015031">
    <property type="term" value="P:protein transport"/>
    <property type="evidence" value="ECO:0007669"/>
    <property type="project" value="UniProtKB-KW"/>
</dbReference>
<feature type="domain" description="PX" evidence="17">
    <location>
        <begin position="226"/>
        <end position="336"/>
    </location>
</feature>
<keyword evidence="19" id="KW-1185">Reference proteome</keyword>
<dbReference type="PIRSF" id="PIRSF027744">
    <property type="entry name" value="Snx9"/>
    <property type="match status" value="1"/>
</dbReference>
<keyword evidence="6" id="KW-0132">Cell division</keyword>
<dbReference type="HOGENOM" id="CLU_021494_1_0_1"/>
<dbReference type="Bgee" id="ENSOCUG00000009831">
    <property type="expression patterns" value="Expressed in aorta and 18 other cell types or tissues"/>
</dbReference>
<feature type="compositionally biased region" description="Low complexity" evidence="15">
    <location>
        <begin position="163"/>
        <end position="177"/>
    </location>
</feature>
<feature type="binding site" evidence="13">
    <location>
        <position position="262"/>
    </location>
    <ligand>
        <name>a 1,2-diacyl-sn-glycero-3-phospho-(1D-myo-inositol-4,5-bisphosphate)</name>
        <dbReference type="ChEBI" id="CHEBI:58456"/>
    </ligand>
</feature>
<dbReference type="Pfam" id="PF00787">
    <property type="entry name" value="PX"/>
    <property type="match status" value="1"/>
</dbReference>
<protein>
    <recommendedName>
        <fullName evidence="12">Sorting nexin</fullName>
    </recommendedName>
</protein>
<dbReference type="FunFam" id="2.30.30.40:FF:000116">
    <property type="entry name" value="Sorting nexin"/>
    <property type="match status" value="1"/>
</dbReference>
<dbReference type="InterPro" id="IPR035703">
    <property type="entry name" value="SNX18_PX"/>
</dbReference>
<dbReference type="GO" id="GO:0005546">
    <property type="term" value="F:phosphatidylinositol-4,5-bisphosphate binding"/>
    <property type="evidence" value="ECO:0007669"/>
    <property type="project" value="Ensembl"/>
</dbReference>
<dbReference type="SMR" id="G1TIK7"/>